<gene>
    <name evidence="1" type="ORF">RIF29_31922</name>
</gene>
<comment type="caution">
    <text evidence="1">The sequence shown here is derived from an EMBL/GenBank/DDBJ whole genome shotgun (WGS) entry which is preliminary data.</text>
</comment>
<name>A0AAN9EHL5_CROPI</name>
<protein>
    <submittedName>
        <fullName evidence="1">Uncharacterized protein</fullName>
    </submittedName>
</protein>
<dbReference type="EMBL" id="JAYWIO010000006">
    <property type="protein sequence ID" value="KAK7257732.1"/>
    <property type="molecule type" value="Genomic_DNA"/>
</dbReference>
<evidence type="ECO:0000313" key="2">
    <source>
        <dbReference type="Proteomes" id="UP001372338"/>
    </source>
</evidence>
<keyword evidence="2" id="KW-1185">Reference proteome</keyword>
<sequence length="117" mass="13451">MKAFLSFTMATSTHSDGPEEKGVQYKLVLLNKAENPYVDVEEDFIGLYGNELGVHWNIYNTHGTRYVVYYFQGMVIPTGRINHGWEEFRHAEGIQDGAEVHLNYMGNSRFEYIPNNA</sequence>
<dbReference type="Proteomes" id="UP001372338">
    <property type="component" value="Unassembled WGS sequence"/>
</dbReference>
<reference evidence="1 2" key="1">
    <citation type="submission" date="2024-01" db="EMBL/GenBank/DDBJ databases">
        <title>The genomes of 5 underutilized Papilionoideae crops provide insights into root nodulation and disease resistanc.</title>
        <authorList>
            <person name="Yuan L."/>
        </authorList>
    </citation>
    <scope>NUCLEOTIDE SEQUENCE [LARGE SCALE GENOMIC DNA]</scope>
    <source>
        <strain evidence="1">ZHUSHIDOU_FW_LH</strain>
        <tissue evidence="1">Leaf</tissue>
    </source>
</reference>
<organism evidence="1 2">
    <name type="scientific">Crotalaria pallida</name>
    <name type="common">Smooth rattlebox</name>
    <name type="synonym">Crotalaria striata</name>
    <dbReference type="NCBI Taxonomy" id="3830"/>
    <lineage>
        <taxon>Eukaryota</taxon>
        <taxon>Viridiplantae</taxon>
        <taxon>Streptophyta</taxon>
        <taxon>Embryophyta</taxon>
        <taxon>Tracheophyta</taxon>
        <taxon>Spermatophyta</taxon>
        <taxon>Magnoliopsida</taxon>
        <taxon>eudicotyledons</taxon>
        <taxon>Gunneridae</taxon>
        <taxon>Pentapetalae</taxon>
        <taxon>rosids</taxon>
        <taxon>fabids</taxon>
        <taxon>Fabales</taxon>
        <taxon>Fabaceae</taxon>
        <taxon>Papilionoideae</taxon>
        <taxon>50 kb inversion clade</taxon>
        <taxon>genistoids sensu lato</taxon>
        <taxon>core genistoids</taxon>
        <taxon>Crotalarieae</taxon>
        <taxon>Crotalaria</taxon>
    </lineage>
</organism>
<evidence type="ECO:0000313" key="1">
    <source>
        <dbReference type="EMBL" id="KAK7257732.1"/>
    </source>
</evidence>
<dbReference type="AlphaFoldDB" id="A0AAN9EHL5"/>
<accession>A0AAN9EHL5</accession>
<proteinExistence type="predicted"/>